<reference evidence="12" key="2">
    <citation type="submission" date="2025-08" db="UniProtKB">
        <authorList>
            <consortium name="RefSeq"/>
        </authorList>
    </citation>
    <scope>IDENTIFICATION</scope>
</reference>
<comment type="function">
    <text evidence="9">DNA-dependent RNA polymerase catalyzes the transcription of DNA into RNA using the four ribonucleoside triphosphates as substrates.</text>
</comment>
<sequence length="1145" mass="131877">MQCMYYNEVDSNMIRSVFGFCKACNNLKIVFYRSQDWHCNYLSKSSVYRSRSGKRNVTSFSKTKSCSQQSIQEGNYDAESFWKSIEHDIEDEKTLELLKSTLYEKMEDVEDDDLEKIYENEADQTENTHKKKKNVKVTLTSKYAENNQLTHQAENNVLAECDIYIYLGEIAQAFNLFNYHRRHGHKFDIEGYNKIIHGWAVHRDGWKNIKVLLQNIKSDGLLPNYQTYAGLLVACSNMGDKKKTKEIIKDMLEKGFHLHNLFKNTCLSKPQIIAILKVVNEVDNCYLDGIEENIRFSKETVFQPTTDIDVVNMIKEQINNELRGSVKIKSVDKTKLHSKKAIRRAEWYKQIIEQWKKDFILEMNNTSNTKGRKSFANDRLVTFTKIFTTEELADIIFDDIFPLLCAQPNGMDVSFLCRHLGRLLFERFCSKYKQKTGVVEKVGKIAQLYCTNDESFSLNSECPRQKWKKISDSLPYLSSEELLPTYWPSKLRTTLAGYLLNILKNVAKVDTSLFTRTKETSVESCVVHSHNQDGYKLIGIMKVHPLISRLWHSYLNQLGEISFEVNKLPMVMPPRPWVSLTSGAYLLLHSDFVRTVSGQYKLHELSKASKEGQLSQIFDSLNYLGNCGWKVNTKILDIMLEMFNNKGDMKLDIIGPIETMMQQYDYKEDMTAIDKKTNKRLKKKLHHELFALRMDLLYKLSISNHYRDKIFWIPNNLDFRGRAYPIAPHCSHIGSDAARGLLLFAKGKKLGENGLNWIKVHLVNVHGHLKKSSLKERIEYADNHLEEIMDSADNPLTGKQWWREGTDPWQTLVACIEITNALRSPDPSSYVTYAPVHMDGSCNGLQHYASLGQDSYGARQVNLTPADKPQDVYSEVALLVEKARQRDASKGDTLAKELDGKITRKVVKQTVMTVVYGVTFVGGRLQIEKQLKEMGVNNDIIFKASVYIVKEVFKSLQEMFTSARQIQDWLTNSASQIALAGHCVDWVTPMGLPVVQPYHKETTERFRTKIQTVCSAHKFDYTQIPHLTKQKGGFPPNFVHSLDSTHMMMTSLRCEQEKMTFASVHDSFWTHACDIDKLNEFCRQEFVHLHELPILEDLKNHFDRKFSGLPLRKAVHGSSVASFNPLPKPGTFDVRQVLNSTYFFS</sequence>
<dbReference type="Pfam" id="PF00940">
    <property type="entry name" value="RNA_pol"/>
    <property type="match status" value="1"/>
</dbReference>
<dbReference type="Proteomes" id="UP001652625">
    <property type="component" value="Chromosome 02"/>
</dbReference>
<evidence type="ECO:0000256" key="2">
    <source>
        <dbReference type="ARBA" id="ARBA00012418"/>
    </source>
</evidence>
<keyword evidence="6 9" id="KW-0804">Transcription</keyword>
<evidence type="ECO:0000256" key="8">
    <source>
        <dbReference type="PROSITE-ProRule" id="PRU00708"/>
    </source>
</evidence>
<dbReference type="GeneID" id="100201150"/>
<dbReference type="InterPro" id="IPR043502">
    <property type="entry name" value="DNA/RNA_pol_sf"/>
</dbReference>
<dbReference type="InterPro" id="IPR037159">
    <property type="entry name" value="RNA_POL_N_sf"/>
</dbReference>
<evidence type="ECO:0000256" key="9">
    <source>
        <dbReference type="RuleBase" id="RU003805"/>
    </source>
</evidence>
<feature type="domain" description="DNA-directed RNA polymerase N-terminal" evidence="10">
    <location>
        <begin position="315"/>
        <end position="626"/>
    </location>
</feature>
<keyword evidence="4 9" id="KW-0808">Transferase</keyword>
<dbReference type="InterPro" id="IPR046950">
    <property type="entry name" value="DNA-dir_Rpol_C_phage-type"/>
</dbReference>
<dbReference type="InterPro" id="IPR029262">
    <property type="entry name" value="RPOL_N"/>
</dbReference>
<dbReference type="Gene3D" id="1.10.150.20">
    <property type="entry name" value="5' to 3' exonuclease, C-terminal subdomain"/>
    <property type="match status" value="1"/>
</dbReference>
<reference evidence="11" key="1">
    <citation type="submission" date="2025-05" db="UniProtKB">
        <authorList>
            <consortium name="RefSeq"/>
        </authorList>
    </citation>
    <scope>NUCLEOTIDE SEQUENCE [LARGE SCALE GENOMIC DNA]</scope>
</reference>
<dbReference type="Gene3D" id="1.25.40.10">
    <property type="entry name" value="Tetratricopeptide repeat domain"/>
    <property type="match status" value="1"/>
</dbReference>
<dbReference type="SUPFAM" id="SSF56672">
    <property type="entry name" value="DNA/RNA polymerases"/>
    <property type="match status" value="1"/>
</dbReference>
<dbReference type="Gene3D" id="1.10.287.280">
    <property type="match status" value="1"/>
</dbReference>
<dbReference type="Pfam" id="PF14700">
    <property type="entry name" value="RPOL_N"/>
    <property type="match status" value="1"/>
</dbReference>
<evidence type="ECO:0000256" key="7">
    <source>
        <dbReference type="ARBA" id="ARBA00048552"/>
    </source>
</evidence>
<evidence type="ECO:0000256" key="1">
    <source>
        <dbReference type="ARBA" id="ARBA00009493"/>
    </source>
</evidence>
<name>A0ABM4BDG2_HYDVU</name>
<dbReference type="Gene3D" id="1.10.1320.10">
    <property type="entry name" value="DNA-directed RNA polymerase, N-terminal domain"/>
    <property type="match status" value="1"/>
</dbReference>
<evidence type="ECO:0000313" key="11">
    <source>
        <dbReference type="Proteomes" id="UP001652625"/>
    </source>
</evidence>
<dbReference type="Pfam" id="PF13812">
    <property type="entry name" value="PPR_3"/>
    <property type="match status" value="1"/>
</dbReference>
<accession>A0ABM4BDG2</accession>
<organism evidence="11 12">
    <name type="scientific">Hydra vulgaris</name>
    <name type="common">Hydra</name>
    <name type="synonym">Hydra attenuata</name>
    <dbReference type="NCBI Taxonomy" id="6087"/>
    <lineage>
        <taxon>Eukaryota</taxon>
        <taxon>Metazoa</taxon>
        <taxon>Cnidaria</taxon>
        <taxon>Hydrozoa</taxon>
        <taxon>Hydroidolina</taxon>
        <taxon>Anthoathecata</taxon>
        <taxon>Aplanulata</taxon>
        <taxon>Hydridae</taxon>
        <taxon>Hydra</taxon>
    </lineage>
</organism>
<dbReference type="PANTHER" id="PTHR10102:SF0">
    <property type="entry name" value="DNA-DIRECTED RNA POLYMERASE, MITOCHONDRIAL"/>
    <property type="match status" value="1"/>
</dbReference>
<gene>
    <name evidence="12" type="primary">LOC100201150</name>
</gene>
<evidence type="ECO:0000256" key="4">
    <source>
        <dbReference type="ARBA" id="ARBA00022679"/>
    </source>
</evidence>
<proteinExistence type="inferred from homology"/>
<dbReference type="PROSITE" id="PS00489">
    <property type="entry name" value="RNA_POL_PHAGE_2"/>
    <property type="match status" value="1"/>
</dbReference>
<evidence type="ECO:0000256" key="5">
    <source>
        <dbReference type="ARBA" id="ARBA00022695"/>
    </source>
</evidence>
<dbReference type="EC" id="2.7.7.6" evidence="2 9"/>
<dbReference type="InterPro" id="IPR002092">
    <property type="entry name" value="DNA-dir_Rpol_phage-type"/>
</dbReference>
<dbReference type="InterPro" id="IPR002885">
    <property type="entry name" value="PPR_rpt"/>
</dbReference>
<keyword evidence="11" id="KW-1185">Reference proteome</keyword>
<dbReference type="RefSeq" id="XP_065646999.1">
    <property type="nucleotide sequence ID" value="XM_065790927.1"/>
</dbReference>
<dbReference type="SMART" id="SM01311">
    <property type="entry name" value="RPOL_N"/>
    <property type="match status" value="1"/>
</dbReference>
<comment type="similarity">
    <text evidence="1 9">Belongs to the phage and mitochondrial RNA polymerase family.</text>
</comment>
<dbReference type="GO" id="GO:0000428">
    <property type="term" value="C:DNA-directed RNA polymerase complex"/>
    <property type="evidence" value="ECO:0007669"/>
    <property type="project" value="UniProtKB-KW"/>
</dbReference>
<evidence type="ECO:0000259" key="10">
    <source>
        <dbReference type="SMART" id="SM01311"/>
    </source>
</evidence>
<keyword evidence="3 9" id="KW-0240">DNA-directed RNA polymerase</keyword>
<keyword evidence="5 9" id="KW-0548">Nucleotidyltransferase</keyword>
<dbReference type="InterPro" id="IPR011990">
    <property type="entry name" value="TPR-like_helical_dom_sf"/>
</dbReference>
<dbReference type="PANTHER" id="PTHR10102">
    <property type="entry name" value="DNA-DIRECTED RNA POLYMERASE, MITOCHONDRIAL"/>
    <property type="match status" value="1"/>
</dbReference>
<dbReference type="PROSITE" id="PS51375">
    <property type="entry name" value="PPR"/>
    <property type="match status" value="1"/>
</dbReference>
<comment type="catalytic activity">
    <reaction evidence="7 9">
        <text>RNA(n) + a ribonucleoside 5'-triphosphate = RNA(n+1) + diphosphate</text>
        <dbReference type="Rhea" id="RHEA:21248"/>
        <dbReference type="Rhea" id="RHEA-COMP:14527"/>
        <dbReference type="Rhea" id="RHEA-COMP:17342"/>
        <dbReference type="ChEBI" id="CHEBI:33019"/>
        <dbReference type="ChEBI" id="CHEBI:61557"/>
        <dbReference type="ChEBI" id="CHEBI:140395"/>
        <dbReference type="EC" id="2.7.7.6"/>
    </reaction>
</comment>
<evidence type="ECO:0000256" key="6">
    <source>
        <dbReference type="ARBA" id="ARBA00023163"/>
    </source>
</evidence>
<feature type="repeat" description="PPR" evidence="8">
    <location>
        <begin position="224"/>
        <end position="258"/>
    </location>
</feature>
<evidence type="ECO:0000313" key="12">
    <source>
        <dbReference type="RefSeq" id="XP_065646999.1"/>
    </source>
</evidence>
<evidence type="ECO:0000256" key="3">
    <source>
        <dbReference type="ARBA" id="ARBA00022478"/>
    </source>
</evidence>
<protein>
    <recommendedName>
        <fullName evidence="2 9">DNA-directed RNA polymerase</fullName>
        <ecNumber evidence="2 9">2.7.7.6</ecNumber>
    </recommendedName>
</protein>
<dbReference type="PROSITE" id="PS00900">
    <property type="entry name" value="RNA_POL_PHAGE_1"/>
    <property type="match status" value="1"/>
</dbReference>